<evidence type="ECO:0000313" key="11">
    <source>
        <dbReference type="EMBL" id="MBB5348362.1"/>
    </source>
</evidence>
<evidence type="ECO:0000256" key="2">
    <source>
        <dbReference type="ARBA" id="ARBA00022600"/>
    </source>
</evidence>
<keyword evidence="4 11" id="KW-0548">Nucleotidyltransferase</keyword>
<dbReference type="EC" id="2.7.7.27" evidence="11"/>
<sequence length="428" mass="47068">MIAAKEALVLLLAGGVGSRLNILVQNRAKPAVPFGGIYRIIDFSMSNVVNSGLKKVGVLTQYKPLSLMSHLGAGEAWDLTGRTRGVKILPPRTGSKDSDWYKGTADAIRRNIDFIESNPTDEVVILSGDHIYHMDFDAMIEYHRSKKADVTVAMMVVPKSQIHQFGAGITDNRNRIVEWEEKPKVPRTNLASMGIYVFDRRYLLDSLARDKKDVDFGMHILPHAIANDNTFAYPFYGYWRDVGTIQAYWEANMDIIRKESGISPEKWRIRTNFEAEGRAADRPPVRFGAEAQVQTSLISSGCAIHGTVINSVLSPGVVVEKGAVVRNSILFSDCIVRKKAIVDLAIFDKNVETGEGAQIGVGDDHDTPNRQHPKHLYTGITLVGKGVGMPAGVKVGRNCVVDSYCRREAFSHKKIATGASLSKDGAIS</sequence>
<evidence type="ECO:0000256" key="8">
    <source>
        <dbReference type="ARBA" id="ARBA00023277"/>
    </source>
</evidence>
<feature type="domain" description="Glucose-1-phosphate adenylyltransferase/Bifunctional protein GlmU-like C-terminal hexapeptide" evidence="10">
    <location>
        <begin position="289"/>
        <end position="382"/>
    </location>
</feature>
<evidence type="ECO:0000256" key="1">
    <source>
        <dbReference type="ARBA" id="ARBA00010443"/>
    </source>
</evidence>
<keyword evidence="6" id="KW-0067">ATP-binding</keyword>
<dbReference type="SUPFAM" id="SSF53448">
    <property type="entry name" value="Nucleotide-diphospho-sugar transferases"/>
    <property type="match status" value="1"/>
</dbReference>
<evidence type="ECO:0000259" key="9">
    <source>
        <dbReference type="Pfam" id="PF00483"/>
    </source>
</evidence>
<evidence type="ECO:0000259" key="10">
    <source>
        <dbReference type="Pfam" id="PF24894"/>
    </source>
</evidence>
<dbReference type="PANTHER" id="PTHR43523:SF2">
    <property type="entry name" value="GLUCOSE-1-PHOSPHATE ADENYLYLTRANSFERASE"/>
    <property type="match status" value="1"/>
</dbReference>
<dbReference type="InterPro" id="IPR029044">
    <property type="entry name" value="Nucleotide-diphossugar_trans"/>
</dbReference>
<keyword evidence="12" id="KW-1185">Reference proteome</keyword>
<dbReference type="EMBL" id="JACHEO010000011">
    <property type="protein sequence ID" value="MBB5348362.1"/>
    <property type="molecule type" value="Genomic_DNA"/>
</dbReference>
<comment type="caution">
    <text evidence="11">The sequence shown here is derived from an EMBL/GenBank/DDBJ whole genome shotgun (WGS) entry which is preliminary data.</text>
</comment>
<evidence type="ECO:0000256" key="7">
    <source>
        <dbReference type="ARBA" id="ARBA00023056"/>
    </source>
</evidence>
<dbReference type="InterPro" id="IPR005836">
    <property type="entry name" value="ADP_Glu_pyroP_CS"/>
</dbReference>
<dbReference type="RefSeq" id="WP_183351031.1">
    <property type="nucleotide sequence ID" value="NZ_JACHEO010000011.1"/>
</dbReference>
<dbReference type="GO" id="GO:0008878">
    <property type="term" value="F:glucose-1-phosphate adenylyltransferase activity"/>
    <property type="evidence" value="ECO:0007669"/>
    <property type="project" value="UniProtKB-EC"/>
</dbReference>
<dbReference type="InterPro" id="IPR056818">
    <property type="entry name" value="GlmU/GlgC-like_hexapep"/>
</dbReference>
<name>A0A840URF0_9BACT</name>
<reference evidence="11 12" key="1">
    <citation type="submission" date="2020-08" db="EMBL/GenBank/DDBJ databases">
        <title>Genomic Encyclopedia of Type Strains, Phase IV (KMG-IV): sequencing the most valuable type-strain genomes for metagenomic binning, comparative biology and taxonomic classification.</title>
        <authorList>
            <person name="Goeker M."/>
        </authorList>
    </citation>
    <scope>NUCLEOTIDE SEQUENCE [LARGE SCALE GENOMIC DNA]</scope>
    <source>
        <strain evidence="11 12">DSM 28570</strain>
    </source>
</reference>
<evidence type="ECO:0000256" key="5">
    <source>
        <dbReference type="ARBA" id="ARBA00022741"/>
    </source>
</evidence>
<dbReference type="Pfam" id="PF24894">
    <property type="entry name" value="Hexapep_GlmU"/>
    <property type="match status" value="1"/>
</dbReference>
<dbReference type="CDD" id="cd04651">
    <property type="entry name" value="LbH_G1P_AT_C"/>
    <property type="match status" value="1"/>
</dbReference>
<evidence type="ECO:0000256" key="4">
    <source>
        <dbReference type="ARBA" id="ARBA00022695"/>
    </source>
</evidence>
<dbReference type="Proteomes" id="UP000539642">
    <property type="component" value="Unassembled WGS sequence"/>
</dbReference>
<dbReference type="InterPro" id="IPR011831">
    <property type="entry name" value="ADP-Glc_PPase"/>
</dbReference>
<proteinExistence type="inferred from homology"/>
<dbReference type="GO" id="GO:0005524">
    <property type="term" value="F:ATP binding"/>
    <property type="evidence" value="ECO:0007669"/>
    <property type="project" value="UniProtKB-KW"/>
</dbReference>
<organism evidence="11 12">
    <name type="scientific">Desulfoprunum benzoelyticum</name>
    <dbReference type="NCBI Taxonomy" id="1506996"/>
    <lineage>
        <taxon>Bacteria</taxon>
        <taxon>Pseudomonadati</taxon>
        <taxon>Thermodesulfobacteriota</taxon>
        <taxon>Desulfobulbia</taxon>
        <taxon>Desulfobulbales</taxon>
        <taxon>Desulfobulbaceae</taxon>
        <taxon>Desulfoprunum</taxon>
    </lineage>
</organism>
<dbReference type="AlphaFoldDB" id="A0A840URF0"/>
<dbReference type="InterPro" id="IPR011004">
    <property type="entry name" value="Trimer_LpxA-like_sf"/>
</dbReference>
<feature type="domain" description="Nucleotidyl transferase" evidence="9">
    <location>
        <begin position="10"/>
        <end position="256"/>
    </location>
</feature>
<dbReference type="Gene3D" id="3.90.550.10">
    <property type="entry name" value="Spore Coat Polysaccharide Biosynthesis Protein SpsA, Chain A"/>
    <property type="match status" value="1"/>
</dbReference>
<evidence type="ECO:0000256" key="3">
    <source>
        <dbReference type="ARBA" id="ARBA00022679"/>
    </source>
</evidence>
<keyword evidence="8" id="KW-0119">Carbohydrate metabolism</keyword>
<keyword evidence="2" id="KW-0321">Glycogen metabolism</keyword>
<keyword evidence="3 11" id="KW-0808">Transferase</keyword>
<comment type="similarity">
    <text evidence="1">Belongs to the bacterial/plant glucose-1-phosphate adenylyltransferase family.</text>
</comment>
<keyword evidence="5" id="KW-0547">Nucleotide-binding</keyword>
<dbReference type="Gene3D" id="2.160.10.10">
    <property type="entry name" value="Hexapeptide repeat proteins"/>
    <property type="match status" value="1"/>
</dbReference>
<dbReference type="PANTHER" id="PTHR43523">
    <property type="entry name" value="GLUCOSE-1-PHOSPHATE ADENYLYLTRANSFERASE-RELATED"/>
    <property type="match status" value="1"/>
</dbReference>
<evidence type="ECO:0000313" key="12">
    <source>
        <dbReference type="Proteomes" id="UP000539642"/>
    </source>
</evidence>
<gene>
    <name evidence="11" type="ORF">HNQ81_002097</name>
</gene>
<dbReference type="InterPro" id="IPR005835">
    <property type="entry name" value="NTP_transferase_dom"/>
</dbReference>
<dbReference type="PROSITE" id="PS00810">
    <property type="entry name" value="ADP_GLC_PYROPHOSPH_3"/>
    <property type="match status" value="1"/>
</dbReference>
<dbReference type="SUPFAM" id="SSF51161">
    <property type="entry name" value="Trimeric LpxA-like enzymes"/>
    <property type="match status" value="1"/>
</dbReference>
<accession>A0A840URF0</accession>
<dbReference type="PROSITE" id="PS00809">
    <property type="entry name" value="ADP_GLC_PYROPHOSPH_2"/>
    <property type="match status" value="1"/>
</dbReference>
<dbReference type="Pfam" id="PF00483">
    <property type="entry name" value="NTP_transferase"/>
    <property type="match status" value="1"/>
</dbReference>
<keyword evidence="7" id="KW-0320">Glycogen biosynthesis</keyword>
<dbReference type="GO" id="GO:0005978">
    <property type="term" value="P:glycogen biosynthetic process"/>
    <property type="evidence" value="ECO:0007669"/>
    <property type="project" value="UniProtKB-KW"/>
</dbReference>
<evidence type="ECO:0000256" key="6">
    <source>
        <dbReference type="ARBA" id="ARBA00022840"/>
    </source>
</evidence>
<dbReference type="CDD" id="cd02508">
    <property type="entry name" value="ADP_Glucose_PP"/>
    <property type="match status" value="1"/>
</dbReference>
<protein>
    <submittedName>
        <fullName evidence="11">Glucose-1-phosphate adenylyltransferase</fullName>
        <ecNumber evidence="11">2.7.7.27</ecNumber>
    </submittedName>
</protein>